<evidence type="ECO:0000313" key="3">
    <source>
        <dbReference type="Proteomes" id="UP000289323"/>
    </source>
</evidence>
<evidence type="ECO:0000313" key="2">
    <source>
        <dbReference type="EMBL" id="SPQ23093.1"/>
    </source>
</evidence>
<evidence type="ECO:0000256" key="1">
    <source>
        <dbReference type="SAM" id="MobiDB-lite"/>
    </source>
</evidence>
<feature type="region of interest" description="Disordered" evidence="1">
    <location>
        <begin position="564"/>
        <end position="614"/>
    </location>
</feature>
<accession>A0A446BKR8</accession>
<feature type="compositionally biased region" description="Basic and acidic residues" evidence="1">
    <location>
        <begin position="183"/>
        <end position="200"/>
    </location>
</feature>
<feature type="region of interest" description="Disordered" evidence="1">
    <location>
        <begin position="1"/>
        <end position="288"/>
    </location>
</feature>
<organism evidence="2 3">
    <name type="scientific">Thermothielavioides terrestris</name>
    <dbReference type="NCBI Taxonomy" id="2587410"/>
    <lineage>
        <taxon>Eukaryota</taxon>
        <taxon>Fungi</taxon>
        <taxon>Dikarya</taxon>
        <taxon>Ascomycota</taxon>
        <taxon>Pezizomycotina</taxon>
        <taxon>Sordariomycetes</taxon>
        <taxon>Sordariomycetidae</taxon>
        <taxon>Sordariales</taxon>
        <taxon>Chaetomiaceae</taxon>
        <taxon>Thermothielavioides</taxon>
    </lineage>
</organism>
<feature type="region of interest" description="Disordered" evidence="1">
    <location>
        <begin position="375"/>
        <end position="408"/>
    </location>
</feature>
<feature type="compositionally biased region" description="Basic residues" evidence="1">
    <location>
        <begin position="156"/>
        <end position="169"/>
    </location>
</feature>
<reference evidence="2 3" key="1">
    <citation type="submission" date="2018-04" db="EMBL/GenBank/DDBJ databases">
        <authorList>
            <person name="Huttner S."/>
            <person name="Dainat J."/>
        </authorList>
    </citation>
    <scope>NUCLEOTIDE SEQUENCE [LARGE SCALE GENOMIC DNA]</scope>
</reference>
<gene>
    <name evidence="2" type="ORF">TT172_LOCUS5512</name>
</gene>
<feature type="compositionally biased region" description="Basic and acidic residues" evidence="1">
    <location>
        <begin position="41"/>
        <end position="77"/>
    </location>
</feature>
<feature type="compositionally biased region" description="Acidic residues" evidence="1">
    <location>
        <begin position="275"/>
        <end position="284"/>
    </location>
</feature>
<protein>
    <submittedName>
        <fullName evidence="2">Cbde155e-907c-433b-bf6b-35807606f4f5</fullName>
    </submittedName>
</protein>
<name>A0A446BKR8_9PEZI</name>
<dbReference type="EMBL" id="OUUZ01000009">
    <property type="protein sequence ID" value="SPQ23093.1"/>
    <property type="molecule type" value="Genomic_DNA"/>
</dbReference>
<sequence>MPAPTRAAPVQQHQARVTQRPLRHGAGQGPAELGDEPVDDAVGRERPGEQQGHRHGGQPDREARHDERAREDRRVRIEPAAAQHGAGRVGHVRALEPRVGDAQAEPQVQQADHPGLDDAHRVHGIQRPGGAGIPGAGGGERPGRLGPQQRAIHQLVQRHQRVKLHQRRQQQREDDEGEEVGVDDARGAQDGLGRECGRRDRRDRRRCPRPGGLVDGRGAEERIGGRAEHVDADAEGVDVISADVGREQPPEQPAAKDQRHDGDGDARDGRKHPDEQDEEEDADAEVGRHVDELVLRGRVDVGGVVVRQPVGARVVLGDGQEDVGALGDLDLVRGRRAHEPAVRHELPGLDQVRLAHPGQQRAVLDDAARRGARAALEDGAPAARDDAAAGVDLEEPAAPGRQGAVGRVGRQHEAALLVDAALAEEEPGEAQRAGAAAEPPGVHGVQAVGRAEEADGQRHQEVVEEQVEGELEHRLVGRVADRQHARQGEREAPDDAAQAHHDERAVDQGREQDLTQLRRHVALEHVAHRVELRVVWVADEVEHPPAHDLAAHGHEEGEVEHVARADEPVHEDGRDGVARGEAKPRADRGTLKQRQQRDVEQHAAVEREDEHLDADDQHHLHDAARLVQPVDQRRLPLLGRPAGREWRAAAQPATTAQIRSVAPQEPSACPPAAAAAAIGSGGLGLTTQVLGVSAAAGSAFRPAQAAAEALAIRANASGRSAE</sequence>
<feature type="compositionally biased region" description="Gly residues" evidence="1">
    <location>
        <begin position="127"/>
        <end position="140"/>
    </location>
</feature>
<dbReference type="AlphaFoldDB" id="A0A446BKR8"/>
<feature type="compositionally biased region" description="Acidic residues" evidence="1">
    <location>
        <begin position="173"/>
        <end position="182"/>
    </location>
</feature>
<dbReference type="Proteomes" id="UP000289323">
    <property type="component" value="Unassembled WGS sequence"/>
</dbReference>
<proteinExistence type="predicted"/>
<feature type="compositionally biased region" description="Basic and acidic residues" evidence="1">
    <location>
        <begin position="244"/>
        <end position="274"/>
    </location>
</feature>
<feature type="compositionally biased region" description="Basic and acidic residues" evidence="1">
    <location>
        <begin position="217"/>
        <end position="232"/>
    </location>
</feature>
<feature type="region of interest" description="Disordered" evidence="1">
    <location>
        <begin position="481"/>
        <end position="509"/>
    </location>
</feature>